<evidence type="ECO:0000313" key="2">
    <source>
        <dbReference type="EMBL" id="PUZ59281.1"/>
    </source>
</evidence>
<reference evidence="2 3" key="1">
    <citation type="submission" date="2018-04" db="EMBL/GenBank/DDBJ databases">
        <title>WGS assembly of Panicum hallii var. hallii HAL2.</title>
        <authorList>
            <person name="Lovell J."/>
            <person name="Jenkins J."/>
            <person name="Lowry D."/>
            <person name="Mamidi S."/>
            <person name="Sreedasyam A."/>
            <person name="Weng X."/>
            <person name="Barry K."/>
            <person name="Bonette J."/>
            <person name="Campitelli B."/>
            <person name="Daum C."/>
            <person name="Gordon S."/>
            <person name="Gould B."/>
            <person name="Lipzen A."/>
            <person name="MacQueen A."/>
            <person name="Palacio-Mejia J."/>
            <person name="Plott C."/>
            <person name="Shakirov E."/>
            <person name="Shu S."/>
            <person name="Yoshinaga Y."/>
            <person name="Zane M."/>
            <person name="Rokhsar D."/>
            <person name="Grimwood J."/>
            <person name="Schmutz J."/>
            <person name="Juenger T."/>
        </authorList>
    </citation>
    <scope>NUCLEOTIDE SEQUENCE [LARGE SCALE GENOMIC DNA]</scope>
    <source>
        <strain evidence="3">cv. HAL2</strain>
    </source>
</reference>
<feature type="region of interest" description="Disordered" evidence="1">
    <location>
        <begin position="82"/>
        <end position="138"/>
    </location>
</feature>
<evidence type="ECO:0000313" key="3">
    <source>
        <dbReference type="Proteomes" id="UP000244336"/>
    </source>
</evidence>
<organism evidence="2 3">
    <name type="scientific">Panicum hallii var. hallii</name>
    <dbReference type="NCBI Taxonomy" id="1504633"/>
    <lineage>
        <taxon>Eukaryota</taxon>
        <taxon>Viridiplantae</taxon>
        <taxon>Streptophyta</taxon>
        <taxon>Embryophyta</taxon>
        <taxon>Tracheophyta</taxon>
        <taxon>Spermatophyta</taxon>
        <taxon>Magnoliopsida</taxon>
        <taxon>Liliopsida</taxon>
        <taxon>Poales</taxon>
        <taxon>Poaceae</taxon>
        <taxon>PACMAD clade</taxon>
        <taxon>Panicoideae</taxon>
        <taxon>Panicodae</taxon>
        <taxon>Paniceae</taxon>
        <taxon>Panicinae</taxon>
        <taxon>Panicum</taxon>
        <taxon>Panicum sect. Panicum</taxon>
    </lineage>
</organism>
<keyword evidence="3" id="KW-1185">Reference proteome</keyword>
<sequence length="206" mass="22585">MKIFGSRLIVAIRYRVLCVNIWFATMDRDPNWGVIEKSWVASRGYLQFYSFSAMWFLASSRRRRPSSGSPAAKRIVLASVKSTRPAASTNPTSPCAGPPGRCFRGVAGAPRTRRRPAETARDPIQPRGGSRRTHAPVRPPPLRRWWRWPAMAGHLTYIHEPHELIASSTTASAGSPSGSAPLEVNFPEVLPTSSATTSSLPPKVAP</sequence>
<feature type="compositionally biased region" description="Low complexity" evidence="1">
    <location>
        <begin position="168"/>
        <end position="181"/>
    </location>
</feature>
<dbReference type="EMBL" id="CM009752">
    <property type="protein sequence ID" value="PUZ59281.1"/>
    <property type="molecule type" value="Genomic_DNA"/>
</dbReference>
<protein>
    <submittedName>
        <fullName evidence="2">Uncharacterized protein</fullName>
    </submittedName>
</protein>
<name>A0A2T7DUM5_9POAL</name>
<gene>
    <name evidence="2" type="ORF">GQ55_4G028400</name>
</gene>
<proteinExistence type="predicted"/>
<feature type="compositionally biased region" description="Polar residues" evidence="1">
    <location>
        <begin position="82"/>
        <end position="93"/>
    </location>
</feature>
<dbReference type="AlphaFoldDB" id="A0A2T7DUM5"/>
<dbReference type="Proteomes" id="UP000244336">
    <property type="component" value="Chromosome 4"/>
</dbReference>
<accession>A0A2T7DUM5</accession>
<feature type="region of interest" description="Disordered" evidence="1">
    <location>
        <begin position="168"/>
        <end position="206"/>
    </location>
</feature>
<evidence type="ECO:0000256" key="1">
    <source>
        <dbReference type="SAM" id="MobiDB-lite"/>
    </source>
</evidence>
<feature type="compositionally biased region" description="Low complexity" evidence="1">
    <location>
        <begin position="190"/>
        <end position="206"/>
    </location>
</feature>
<dbReference type="Gramene" id="PUZ59281">
    <property type="protein sequence ID" value="PUZ59281"/>
    <property type="gene ID" value="GQ55_4G028400"/>
</dbReference>